<dbReference type="AlphaFoldDB" id="A0A9P7RY30"/>
<sequence length="207" mass="22649">MINHLATCLNAPDEVSKEAHRIKKSRGTPTRKRTVTVTQSSSRHLAIPPPIFPASDLASTSMLPPPSPSLPFSHPSNPSTPIPSIPSSPSSTHASLAPSDSISVAGSARSRNSHHRQLSRSASAPTFTSGGDITLIQPWDDNRKERYKYLLGAITSTAGVPLRWIDNYFVKVFFREFIPMAPHVSRHSLGHSILLKVKEQLRAKVHQ</sequence>
<keyword evidence="3" id="KW-1185">Reference proteome</keyword>
<reference evidence="2" key="1">
    <citation type="journal article" date="2021" name="Genome Biol. Evol.">
        <title>The assembled and annotated genome of the fairy-ring fungus Marasmius oreades.</title>
        <authorList>
            <person name="Hiltunen M."/>
            <person name="Ament-Velasquez S.L."/>
            <person name="Johannesson H."/>
        </authorList>
    </citation>
    <scope>NUCLEOTIDE SEQUENCE</scope>
    <source>
        <strain evidence="2">03SP1</strain>
    </source>
</reference>
<dbReference type="RefSeq" id="XP_043008022.1">
    <property type="nucleotide sequence ID" value="XM_043155551.1"/>
</dbReference>
<dbReference type="GeneID" id="66079657"/>
<gene>
    <name evidence="2" type="ORF">E1B28_010581</name>
</gene>
<feature type="compositionally biased region" description="Low complexity" evidence="1">
    <location>
        <begin position="87"/>
        <end position="99"/>
    </location>
</feature>
<evidence type="ECO:0000256" key="1">
    <source>
        <dbReference type="SAM" id="MobiDB-lite"/>
    </source>
</evidence>
<name>A0A9P7RY30_9AGAR</name>
<dbReference type="Proteomes" id="UP001049176">
    <property type="component" value="Chromosome 6"/>
</dbReference>
<dbReference type="EMBL" id="CM032186">
    <property type="protein sequence ID" value="KAG7091552.1"/>
    <property type="molecule type" value="Genomic_DNA"/>
</dbReference>
<dbReference type="KEGG" id="more:E1B28_010581"/>
<proteinExistence type="predicted"/>
<accession>A0A9P7RY30</accession>
<organism evidence="2 3">
    <name type="scientific">Marasmius oreades</name>
    <name type="common">fairy-ring Marasmius</name>
    <dbReference type="NCBI Taxonomy" id="181124"/>
    <lineage>
        <taxon>Eukaryota</taxon>
        <taxon>Fungi</taxon>
        <taxon>Dikarya</taxon>
        <taxon>Basidiomycota</taxon>
        <taxon>Agaricomycotina</taxon>
        <taxon>Agaricomycetes</taxon>
        <taxon>Agaricomycetidae</taxon>
        <taxon>Agaricales</taxon>
        <taxon>Marasmiineae</taxon>
        <taxon>Marasmiaceae</taxon>
        <taxon>Marasmius</taxon>
    </lineage>
</organism>
<comment type="caution">
    <text evidence="2">The sequence shown here is derived from an EMBL/GenBank/DDBJ whole genome shotgun (WGS) entry which is preliminary data.</text>
</comment>
<protein>
    <submittedName>
        <fullName evidence="2">Uncharacterized protein</fullName>
    </submittedName>
</protein>
<feature type="compositionally biased region" description="Basic residues" evidence="1">
    <location>
        <begin position="20"/>
        <end position="34"/>
    </location>
</feature>
<evidence type="ECO:0000313" key="2">
    <source>
        <dbReference type="EMBL" id="KAG7091552.1"/>
    </source>
</evidence>
<evidence type="ECO:0000313" key="3">
    <source>
        <dbReference type="Proteomes" id="UP001049176"/>
    </source>
</evidence>
<feature type="region of interest" description="Disordered" evidence="1">
    <location>
        <begin position="14"/>
        <end position="125"/>
    </location>
</feature>